<dbReference type="Proteomes" id="UP001162131">
    <property type="component" value="Unassembled WGS sequence"/>
</dbReference>
<evidence type="ECO:0000313" key="2">
    <source>
        <dbReference type="Proteomes" id="UP001162131"/>
    </source>
</evidence>
<proteinExistence type="predicted"/>
<reference evidence="1" key="1">
    <citation type="submission" date="2021-09" db="EMBL/GenBank/DDBJ databases">
        <authorList>
            <consortium name="AG Swart"/>
            <person name="Singh M."/>
            <person name="Singh A."/>
            <person name="Seah K."/>
            <person name="Emmerich C."/>
        </authorList>
    </citation>
    <scope>NUCLEOTIDE SEQUENCE</scope>
    <source>
        <strain evidence="1">ATCC30299</strain>
    </source>
</reference>
<accession>A0AAU9IXP6</accession>
<dbReference type="EMBL" id="CAJZBQ010000015">
    <property type="protein sequence ID" value="CAG9316035.1"/>
    <property type="molecule type" value="Genomic_DNA"/>
</dbReference>
<dbReference type="AlphaFoldDB" id="A0AAU9IXP6"/>
<protein>
    <submittedName>
        <fullName evidence="1">Uncharacterized protein</fullName>
    </submittedName>
</protein>
<comment type="caution">
    <text evidence="1">The sequence shown here is derived from an EMBL/GenBank/DDBJ whole genome shotgun (WGS) entry which is preliminary data.</text>
</comment>
<keyword evidence="2" id="KW-1185">Reference proteome</keyword>
<name>A0AAU9IXP6_9CILI</name>
<sequence>MEPAKPRYRYFKQITPDKIMRQLSKLEPIGAAQRRIFASSRDYDKAQNEILETQRMYNDQREKILSKLNAKFTLPSLTPDHKNQNKNEFKKRKLDKSFTGVETKPDICVTSPLGEQKLFSFSESPQEFSTNGELERPPITIQHINRIKRFGRENHTFLSKTPTKRSVSPIEIAPLSPKLKPIDEVISGCDSLVNEKKSTERMLPMIKDFYNKPLMKLKHIVDAIDSCKGDPSEENVKEYRSFQRKVKNANNRIIYDNEFWEKVNQENTKLQANILKNKRKFWKQTSEVLPKELDNPILDWLYDRYI</sequence>
<organism evidence="1 2">
    <name type="scientific">Blepharisma stoltei</name>
    <dbReference type="NCBI Taxonomy" id="1481888"/>
    <lineage>
        <taxon>Eukaryota</taxon>
        <taxon>Sar</taxon>
        <taxon>Alveolata</taxon>
        <taxon>Ciliophora</taxon>
        <taxon>Postciliodesmatophora</taxon>
        <taxon>Heterotrichea</taxon>
        <taxon>Heterotrichida</taxon>
        <taxon>Blepharismidae</taxon>
        <taxon>Blepharisma</taxon>
    </lineage>
</organism>
<evidence type="ECO:0000313" key="1">
    <source>
        <dbReference type="EMBL" id="CAG9316035.1"/>
    </source>
</evidence>
<gene>
    <name evidence="1" type="ORF">BSTOLATCC_MIC15479</name>
</gene>